<dbReference type="EMBL" id="KU500680">
    <property type="protein sequence ID" value="APF46102.1"/>
    <property type="molecule type" value="mRNA"/>
</dbReference>
<comment type="pathway">
    <text evidence="1">Porphyrin-containing compound metabolism; protoporphyrin-IX biosynthesis; protoporphyrinogen-IX from coproporphyrinogen-III (O2 route): step 1/1.</text>
</comment>
<accession>A0A1L3A3Q4</accession>
<reference evidence="7" key="2">
    <citation type="submission" date="2016-01" db="EMBL/GenBank/DDBJ databases">
        <authorList>
            <person name="Oliw E.H."/>
        </authorList>
    </citation>
    <scope>NUCLEOTIDE SEQUENCE</scope>
</reference>
<evidence type="ECO:0000256" key="1">
    <source>
        <dbReference type="ARBA" id="ARBA00005168"/>
    </source>
</evidence>
<evidence type="ECO:0000256" key="6">
    <source>
        <dbReference type="ARBA" id="ARBA00023244"/>
    </source>
</evidence>
<comment type="subunit">
    <text evidence="3">Homodimer.</text>
</comment>
<keyword evidence="6" id="KW-0627">Porphyrin biosynthesis</keyword>
<evidence type="ECO:0000256" key="3">
    <source>
        <dbReference type="ARBA" id="ARBA00011738"/>
    </source>
</evidence>
<comment type="similarity">
    <text evidence="2">Belongs to the aerobic coproporphyrinogen-III oxidase family.</text>
</comment>
<dbReference type="PIRSF" id="PIRSF000166">
    <property type="entry name" value="Coproporphyri_ox"/>
    <property type="match status" value="1"/>
</dbReference>
<feature type="non-terminal residue" evidence="7">
    <location>
        <position position="1"/>
    </location>
</feature>
<evidence type="ECO:0000313" key="7">
    <source>
        <dbReference type="EMBL" id="APF46102.1"/>
    </source>
</evidence>
<evidence type="ECO:0000256" key="4">
    <source>
        <dbReference type="ARBA" id="ARBA00012869"/>
    </source>
</evidence>
<name>A0A1L3A3Q4_9EUGL</name>
<feature type="non-terminal residue" evidence="7">
    <location>
        <position position="384"/>
    </location>
</feature>
<evidence type="ECO:0000256" key="5">
    <source>
        <dbReference type="ARBA" id="ARBA00023002"/>
    </source>
</evidence>
<reference evidence="7" key="1">
    <citation type="journal article" date="2016" name="J. Phycol.">
        <title>The tetrapyrrole synthesis pathway as a model of horizontal gene transfer in euglenoids.</title>
        <authorList>
            <person name="Lakey B."/>
            <person name="Triemer R."/>
        </authorList>
    </citation>
    <scope>NUCLEOTIDE SEQUENCE</scope>
</reference>
<dbReference type="GO" id="GO:0005737">
    <property type="term" value="C:cytoplasm"/>
    <property type="evidence" value="ECO:0007669"/>
    <property type="project" value="TreeGrafter"/>
</dbReference>
<dbReference type="Gene3D" id="3.40.1500.10">
    <property type="entry name" value="Coproporphyrinogen III oxidase, aerobic"/>
    <property type="match status" value="1"/>
</dbReference>
<dbReference type="GO" id="GO:0004109">
    <property type="term" value="F:coproporphyrinogen oxidase activity"/>
    <property type="evidence" value="ECO:0007669"/>
    <property type="project" value="UniProtKB-EC"/>
</dbReference>
<dbReference type="NCBIfam" id="NF003727">
    <property type="entry name" value="PRK05330.1"/>
    <property type="match status" value="1"/>
</dbReference>
<keyword evidence="5" id="KW-0560">Oxidoreductase</keyword>
<sequence>MSDNKCNMGAGMLAGAAGVLLLQQIFKKCEKGPACESGKRFQWRSAKSANERRKLFKEFVQGVQDDITKTLGELDGKATFVEDAWVKPEGKGQGRTRVIKDGRIFEQGGCNWSEVFGQTLPPTILKKHPHLAGKPFYATGVSMVLHPRNPHVPTVHLNYRYFEAGDIYSDEVEEKNAWWFGGGMDLTPWVLYEEDAVLFHQHIKDACDKHGDNLYLPLKKYADEYYCNRHRGESRGIGGHFFDYFDGDSSKTLYQGENAEMKEWCVKNGAMMPSMSWEEIFEFARSQAAAFLPAYTTIINRRQETKETPEEREWQLYRRGRYVEFNLVHDRGTLFGLQVNGRAESILMSLPPIVKWTYMHKAQADNEKQLVEVLQKPRDWLKLE</sequence>
<dbReference type="GO" id="GO:0006782">
    <property type="term" value="P:protoporphyrinogen IX biosynthetic process"/>
    <property type="evidence" value="ECO:0007669"/>
    <property type="project" value="UniProtKB-UniPathway"/>
</dbReference>
<dbReference type="PANTHER" id="PTHR10755:SF0">
    <property type="entry name" value="OXYGEN-DEPENDENT COPROPORPHYRINOGEN-III OXIDASE, MITOCHONDRIAL"/>
    <property type="match status" value="1"/>
</dbReference>
<dbReference type="AlphaFoldDB" id="A0A1L3A3Q4"/>
<dbReference type="PRINTS" id="PR00073">
    <property type="entry name" value="COPRGNOXDASE"/>
</dbReference>
<protein>
    <recommendedName>
        <fullName evidence="4">coproporphyrinogen oxidase</fullName>
        <ecNumber evidence="4">1.3.3.3</ecNumber>
    </recommendedName>
</protein>
<dbReference type="InterPro" id="IPR001260">
    <property type="entry name" value="Coprogen_oxidase_aer"/>
</dbReference>
<evidence type="ECO:0000256" key="2">
    <source>
        <dbReference type="ARBA" id="ARBA00010644"/>
    </source>
</evidence>
<dbReference type="EC" id="1.3.3.3" evidence="4"/>
<organism evidence="7">
    <name type="scientific">Diplonema ambulator</name>
    <dbReference type="NCBI Taxonomy" id="182243"/>
    <lineage>
        <taxon>Eukaryota</taxon>
        <taxon>Discoba</taxon>
        <taxon>Euglenozoa</taxon>
        <taxon>Diplonemea</taxon>
        <taxon>Diplonemidae</taxon>
        <taxon>Diplonema</taxon>
    </lineage>
</organism>
<dbReference type="PANTHER" id="PTHR10755">
    <property type="entry name" value="COPROPORPHYRINOGEN III OXIDASE, MITOCHONDRIAL"/>
    <property type="match status" value="1"/>
</dbReference>
<dbReference type="InterPro" id="IPR036406">
    <property type="entry name" value="Coprogen_oxidase_aer_sf"/>
</dbReference>
<dbReference type="Pfam" id="PF01218">
    <property type="entry name" value="Coprogen_oxidas"/>
    <property type="match status" value="1"/>
</dbReference>
<dbReference type="SUPFAM" id="SSF102886">
    <property type="entry name" value="Coproporphyrinogen III oxidase"/>
    <property type="match status" value="1"/>
</dbReference>
<proteinExistence type="evidence at transcript level"/>
<dbReference type="UniPathway" id="UPA00251">
    <property type="reaction ID" value="UER00322"/>
</dbReference>